<feature type="active site" description="Nucleophile" evidence="1">
    <location>
        <position position="270"/>
    </location>
</feature>
<evidence type="ECO:0000313" key="5">
    <source>
        <dbReference type="EMBL" id="RPA83829.1"/>
    </source>
</evidence>
<dbReference type="AlphaFoldDB" id="A0A3N4IDH8"/>
<dbReference type="Proteomes" id="UP000275078">
    <property type="component" value="Unassembled WGS sequence"/>
</dbReference>
<sequence length="632" mass="70274">MSNDAEDPDLKEAIRLSLMESTSSATTPKSTNTNNDQIVVIDDSDDDDDDQKKRKPSNKTNTKEQSATPAAAVASTTSSSAAAEKPSAASSSILGLDRRGMERERLERLKRSAPLSSSSEGRPSKSQRSSGNTMGATAGSSSSNLFNTELPSRPISIPAIGSRNGPIFPNGIVKKTYIPGQARDPNPILEPTITIDEVLQKDSLEVAVLSSFQWHLDWLLPKLNVGNTYLVLVMQGKTEEDRKEKEEFFRQLPRTKVCFPPMPGQVSCMHSKLQLLFHNTHTRVAIPTANLVNFDWGEGGIMENMVFLIDLPVLRVGEEYVETQFSRELVAFCRAKGLPEGIFNKLKRTNFARTKNLAFVHSIGGSHMGTAARTTGYPLLANAVKEMGWSVGPGAELDFVTSSVGSLTREFLTNIYKACMGNDGLREKLGPTHIENDSEDEGVNQNVNWDDIADKFRLYFPTRNYVASSNGGLENGGTICARREWWNKPTFPKECVRECRSTRQGMLMHNKCIFWRPKVPFANTTGERWDAWAYVGSGNSSESAWGKLVMDRSTKQPKLNVRNWECGVVIPVKEKDRRLVERNGPSDMSVFQEHRFLYDLPNTNIKPVYIPVPMVYPSEVNNNPWFFGGFGG</sequence>
<name>A0A3N4IDH8_ASCIM</name>
<feature type="binding site" evidence="2">
    <location>
        <position position="511"/>
    </location>
    <ligand>
        <name>substrate</name>
    </ligand>
</feature>
<dbReference type="GO" id="GO:0005634">
    <property type="term" value="C:nucleus"/>
    <property type="evidence" value="ECO:0007669"/>
    <property type="project" value="InterPro"/>
</dbReference>
<protein>
    <submittedName>
        <fullName evidence="5">Phospholipase D/nuclease</fullName>
    </submittedName>
</protein>
<dbReference type="GO" id="GO:0006281">
    <property type="term" value="P:DNA repair"/>
    <property type="evidence" value="ECO:0007669"/>
    <property type="project" value="InterPro"/>
</dbReference>
<feature type="compositionally biased region" description="Basic and acidic residues" evidence="4">
    <location>
        <begin position="96"/>
        <end position="110"/>
    </location>
</feature>
<dbReference type="OrthoDB" id="47785at2759"/>
<evidence type="ECO:0000256" key="1">
    <source>
        <dbReference type="PIRSR" id="PIRSR610347-1"/>
    </source>
</evidence>
<dbReference type="GO" id="GO:0017005">
    <property type="term" value="F:3'-tyrosyl-DNA phosphodiesterase activity"/>
    <property type="evidence" value="ECO:0007669"/>
    <property type="project" value="TreeGrafter"/>
</dbReference>
<dbReference type="GO" id="GO:0003690">
    <property type="term" value="F:double-stranded DNA binding"/>
    <property type="evidence" value="ECO:0007669"/>
    <property type="project" value="TreeGrafter"/>
</dbReference>
<feature type="active site" description="Proton donor/acceptor" evidence="1">
    <location>
        <position position="509"/>
    </location>
</feature>
<feature type="region of interest" description="Disordered" evidence="4">
    <location>
        <begin position="1"/>
        <end position="149"/>
    </location>
</feature>
<feature type="compositionally biased region" description="Polar residues" evidence="4">
    <location>
        <begin position="114"/>
        <end position="149"/>
    </location>
</feature>
<feature type="binding site" evidence="2">
    <location>
        <position position="272"/>
    </location>
    <ligand>
        <name>substrate</name>
    </ligand>
</feature>
<dbReference type="PANTHER" id="PTHR12415:SF4">
    <property type="entry name" value="TYROSYL-DNA PHOSPHODIESTERASE DOMAIN-CONTAINING PROTEIN"/>
    <property type="match status" value="1"/>
</dbReference>
<dbReference type="STRING" id="1160509.A0A3N4IDH8"/>
<keyword evidence="6" id="KW-1185">Reference proteome</keyword>
<accession>A0A3N4IDH8</accession>
<dbReference type="GO" id="GO:0003697">
    <property type="term" value="F:single-stranded DNA binding"/>
    <property type="evidence" value="ECO:0007669"/>
    <property type="project" value="TreeGrafter"/>
</dbReference>
<dbReference type="Gene3D" id="3.30.870.10">
    <property type="entry name" value="Endonuclease Chain A"/>
    <property type="match status" value="2"/>
</dbReference>
<dbReference type="Pfam" id="PF06087">
    <property type="entry name" value="Tyr-DNA_phospho"/>
    <property type="match status" value="1"/>
</dbReference>
<evidence type="ECO:0000256" key="2">
    <source>
        <dbReference type="PIRSR" id="PIRSR610347-2"/>
    </source>
</evidence>
<dbReference type="EMBL" id="ML119662">
    <property type="protein sequence ID" value="RPA83829.1"/>
    <property type="molecule type" value="Genomic_DNA"/>
</dbReference>
<dbReference type="CDD" id="cd09122">
    <property type="entry name" value="PLDc_Tdp1_1"/>
    <property type="match status" value="1"/>
</dbReference>
<evidence type="ECO:0000256" key="4">
    <source>
        <dbReference type="SAM" id="MobiDB-lite"/>
    </source>
</evidence>
<evidence type="ECO:0000313" key="6">
    <source>
        <dbReference type="Proteomes" id="UP000275078"/>
    </source>
</evidence>
<proteinExistence type="predicted"/>
<reference evidence="5 6" key="1">
    <citation type="journal article" date="2018" name="Nat. Ecol. Evol.">
        <title>Pezizomycetes genomes reveal the molecular basis of ectomycorrhizal truffle lifestyle.</title>
        <authorList>
            <person name="Murat C."/>
            <person name="Payen T."/>
            <person name="Noel B."/>
            <person name="Kuo A."/>
            <person name="Morin E."/>
            <person name="Chen J."/>
            <person name="Kohler A."/>
            <person name="Krizsan K."/>
            <person name="Balestrini R."/>
            <person name="Da Silva C."/>
            <person name="Montanini B."/>
            <person name="Hainaut M."/>
            <person name="Levati E."/>
            <person name="Barry K.W."/>
            <person name="Belfiori B."/>
            <person name="Cichocki N."/>
            <person name="Clum A."/>
            <person name="Dockter R.B."/>
            <person name="Fauchery L."/>
            <person name="Guy J."/>
            <person name="Iotti M."/>
            <person name="Le Tacon F."/>
            <person name="Lindquist E.A."/>
            <person name="Lipzen A."/>
            <person name="Malagnac F."/>
            <person name="Mello A."/>
            <person name="Molinier V."/>
            <person name="Miyauchi S."/>
            <person name="Poulain J."/>
            <person name="Riccioni C."/>
            <person name="Rubini A."/>
            <person name="Sitrit Y."/>
            <person name="Splivallo R."/>
            <person name="Traeger S."/>
            <person name="Wang M."/>
            <person name="Zifcakova L."/>
            <person name="Wipf D."/>
            <person name="Zambonelli A."/>
            <person name="Paolocci F."/>
            <person name="Nowrousian M."/>
            <person name="Ottonello S."/>
            <person name="Baldrian P."/>
            <person name="Spatafora J.W."/>
            <person name="Henrissat B."/>
            <person name="Nagy L.G."/>
            <person name="Aury J.M."/>
            <person name="Wincker P."/>
            <person name="Grigoriev I.V."/>
            <person name="Bonfante P."/>
            <person name="Martin F.M."/>
        </authorList>
    </citation>
    <scope>NUCLEOTIDE SEQUENCE [LARGE SCALE GENOMIC DNA]</scope>
    <source>
        <strain evidence="5 6">RN42</strain>
    </source>
</reference>
<organism evidence="5 6">
    <name type="scientific">Ascobolus immersus RN42</name>
    <dbReference type="NCBI Taxonomy" id="1160509"/>
    <lineage>
        <taxon>Eukaryota</taxon>
        <taxon>Fungi</taxon>
        <taxon>Dikarya</taxon>
        <taxon>Ascomycota</taxon>
        <taxon>Pezizomycotina</taxon>
        <taxon>Pezizomycetes</taxon>
        <taxon>Pezizales</taxon>
        <taxon>Ascobolaceae</taxon>
        <taxon>Ascobolus</taxon>
    </lineage>
</organism>
<dbReference type="PANTHER" id="PTHR12415">
    <property type="entry name" value="TYROSYL-DNA PHOSPHODIESTERASE 1"/>
    <property type="match status" value="1"/>
</dbReference>
<dbReference type="InterPro" id="IPR010347">
    <property type="entry name" value="Tdp1"/>
</dbReference>
<gene>
    <name evidence="5" type="ORF">BJ508DRAFT_413162</name>
</gene>
<feature type="compositionally biased region" description="Low complexity" evidence="4">
    <location>
        <begin position="66"/>
        <end position="95"/>
    </location>
</feature>
<feature type="compositionally biased region" description="Polar residues" evidence="4">
    <location>
        <begin position="19"/>
        <end position="35"/>
    </location>
</feature>
<feature type="site" description="Interaction with DNA" evidence="3">
    <location>
        <position position="541"/>
    </location>
</feature>
<dbReference type="SUPFAM" id="SSF56024">
    <property type="entry name" value="Phospholipase D/nuclease"/>
    <property type="match status" value="2"/>
</dbReference>
<evidence type="ECO:0000256" key="3">
    <source>
        <dbReference type="PIRSR" id="PIRSR610347-3"/>
    </source>
</evidence>